<dbReference type="EMBL" id="DTCM01000085">
    <property type="protein sequence ID" value="HGL41404.1"/>
    <property type="molecule type" value="Genomic_DNA"/>
</dbReference>
<proteinExistence type="inferred from homology"/>
<feature type="transmembrane region" description="Helical" evidence="5">
    <location>
        <begin position="48"/>
        <end position="73"/>
    </location>
</feature>
<evidence type="ECO:0000256" key="3">
    <source>
        <dbReference type="ARBA" id="ARBA00022989"/>
    </source>
</evidence>
<dbReference type="PROSITE" id="PS50928">
    <property type="entry name" value="ABC_TM1"/>
    <property type="match status" value="2"/>
</dbReference>
<feature type="domain" description="ABC transmembrane type-1" evidence="6">
    <location>
        <begin position="14"/>
        <end position="206"/>
    </location>
</feature>
<dbReference type="Pfam" id="PF00528">
    <property type="entry name" value="BPD_transp_1"/>
    <property type="match status" value="2"/>
</dbReference>
<accession>A0A7C4HY93</accession>
<keyword evidence="4 5" id="KW-0472">Membrane</keyword>
<feature type="domain" description="ABC transmembrane type-1" evidence="6">
    <location>
        <begin position="313"/>
        <end position="500"/>
    </location>
</feature>
<evidence type="ECO:0000256" key="5">
    <source>
        <dbReference type="RuleBase" id="RU363032"/>
    </source>
</evidence>
<evidence type="ECO:0000313" key="7">
    <source>
        <dbReference type="EMBL" id="HGL41404.1"/>
    </source>
</evidence>
<dbReference type="GO" id="GO:0005886">
    <property type="term" value="C:plasma membrane"/>
    <property type="evidence" value="ECO:0007669"/>
    <property type="project" value="UniProtKB-SubCell"/>
</dbReference>
<protein>
    <submittedName>
        <fullName evidence="8">ABC transporter permease subunit</fullName>
    </submittedName>
</protein>
<gene>
    <name evidence="9" type="ORF">ENM30_03520</name>
    <name evidence="8" type="ORF">ENT82_03935</name>
    <name evidence="7" type="ORF">ENU43_07060</name>
</gene>
<dbReference type="InterPro" id="IPR035906">
    <property type="entry name" value="MetI-like_sf"/>
</dbReference>
<organism evidence="8">
    <name type="scientific">Caldiarchaeum subterraneum</name>
    <dbReference type="NCBI Taxonomy" id="311458"/>
    <lineage>
        <taxon>Archaea</taxon>
        <taxon>Nitrososphaerota</taxon>
        <taxon>Candidatus Caldarchaeales</taxon>
        <taxon>Candidatus Caldarchaeaceae</taxon>
        <taxon>Candidatus Caldarchaeum</taxon>
    </lineage>
</organism>
<reference evidence="8" key="1">
    <citation type="journal article" date="2020" name="mSystems">
        <title>Genome- and Community-Level Interaction Insights into Carbon Utilization and Element Cycling Functions of Hydrothermarchaeota in Hydrothermal Sediment.</title>
        <authorList>
            <person name="Zhou Z."/>
            <person name="Liu Y."/>
            <person name="Xu W."/>
            <person name="Pan J."/>
            <person name="Luo Z.H."/>
            <person name="Li M."/>
        </authorList>
    </citation>
    <scope>NUCLEOTIDE SEQUENCE [LARGE SCALE GENOMIC DNA]</scope>
    <source>
        <strain evidence="9">SpSt-1073</strain>
        <strain evidence="8">SpSt-613</strain>
        <strain evidence="7">SpSt-669</strain>
    </source>
</reference>
<evidence type="ECO:0000256" key="2">
    <source>
        <dbReference type="ARBA" id="ARBA00022692"/>
    </source>
</evidence>
<dbReference type="PANTHER" id="PTHR42744">
    <property type="entry name" value="BINDING-PROTEIN-DEPENDENT TRANSPORT SYSTEMS INNER MEMBRANE COMPONENT"/>
    <property type="match status" value="1"/>
</dbReference>
<evidence type="ECO:0000259" key="6">
    <source>
        <dbReference type="PROSITE" id="PS50928"/>
    </source>
</evidence>
<feature type="transmembrane region" description="Helical" evidence="5">
    <location>
        <begin position="423"/>
        <end position="445"/>
    </location>
</feature>
<comment type="similarity">
    <text evidence="5">Belongs to the binding-protein-dependent transport system permease family.</text>
</comment>
<feature type="transmembrane region" description="Helical" evidence="5">
    <location>
        <begin position="379"/>
        <end position="402"/>
    </location>
</feature>
<name>A0A7C4HY93_CALS0</name>
<comment type="caution">
    <text evidence="8">The sequence shown here is derived from an EMBL/GenBank/DDBJ whole genome shotgun (WGS) entry which is preliminary data.</text>
</comment>
<feature type="transmembrane region" description="Helical" evidence="5">
    <location>
        <begin position="481"/>
        <end position="503"/>
    </location>
</feature>
<dbReference type="EMBL" id="DTAD01000036">
    <property type="protein sequence ID" value="HGN90263.1"/>
    <property type="molecule type" value="Genomic_DNA"/>
</dbReference>
<keyword evidence="5" id="KW-0813">Transport</keyword>
<dbReference type="AlphaFoldDB" id="A0A7C4HY93"/>
<evidence type="ECO:0000313" key="8">
    <source>
        <dbReference type="EMBL" id="HGN90263.1"/>
    </source>
</evidence>
<dbReference type="SUPFAM" id="SSF161098">
    <property type="entry name" value="MetI-like"/>
    <property type="match status" value="2"/>
</dbReference>
<dbReference type="EMBL" id="DRXG01000078">
    <property type="protein sequence ID" value="HHN52365.1"/>
    <property type="molecule type" value="Genomic_DNA"/>
</dbReference>
<feature type="transmembrane region" description="Helical" evidence="5">
    <location>
        <begin position="309"/>
        <end position="332"/>
    </location>
</feature>
<dbReference type="CDD" id="cd06261">
    <property type="entry name" value="TM_PBP2"/>
    <property type="match status" value="2"/>
</dbReference>
<feature type="transmembrane region" description="Helical" evidence="5">
    <location>
        <begin position="344"/>
        <end position="367"/>
    </location>
</feature>
<feature type="transmembrane region" description="Helical" evidence="5">
    <location>
        <begin position="79"/>
        <end position="102"/>
    </location>
</feature>
<evidence type="ECO:0000256" key="4">
    <source>
        <dbReference type="ARBA" id="ARBA00023136"/>
    </source>
</evidence>
<dbReference type="PANTHER" id="PTHR42744:SF1">
    <property type="entry name" value="BINDING-PROTEIN-DEPENDENT TRANSPORT SYSTEMS INNER MEMBRANE COMPONENT"/>
    <property type="match status" value="1"/>
</dbReference>
<feature type="transmembrane region" description="Helical" evidence="5">
    <location>
        <begin position="269"/>
        <end position="289"/>
    </location>
</feature>
<dbReference type="InterPro" id="IPR000515">
    <property type="entry name" value="MetI-like"/>
</dbReference>
<evidence type="ECO:0000313" key="9">
    <source>
        <dbReference type="EMBL" id="HHN52365.1"/>
    </source>
</evidence>
<evidence type="ECO:0000256" key="1">
    <source>
        <dbReference type="ARBA" id="ARBA00004141"/>
    </source>
</evidence>
<dbReference type="GO" id="GO:0055085">
    <property type="term" value="P:transmembrane transport"/>
    <property type="evidence" value="ECO:0007669"/>
    <property type="project" value="InterPro"/>
</dbReference>
<keyword evidence="3 5" id="KW-1133">Transmembrane helix</keyword>
<dbReference type="Gene3D" id="1.10.3720.10">
    <property type="entry name" value="MetI-like"/>
    <property type="match status" value="2"/>
</dbReference>
<sequence length="517" mass="56310">MDVLATVTVSFLAVLVSFLRMAAALIVSVLFSIVVGTAAGVNKSFEKVAVPVLDILQSIPILGFFPVAIQVFYAASPMFGAELAAIFLIFTSQVWNITFAVYESTRFIQPELLDVANSMRMSAFERFRHIYLPACLPRIVRNFQPSWANGMFFIVGAEILSFGDVELKLFGVGTLVSEFAVAGDLLGIVTVLLILVAATIMVNVLLFIPLGTMFETAGPPSPGLLRRFAFIKKLAKPFQTTLATPVISFFEYQRSVSGLVNKVSVLGSLVRNLIFLILIGFLATLAITRGNEFFGSLYQTLGRVGVDNLLSSAVFSFVRVMGAVGFSVAWSIPAAVAIARRPQLSTAVTTVFQVVASIPVTIVYPLFAETLKDQPELRAFVMILAATQWYVFFQVLAGLKNIPRSELEVADMLQLKTWTRIRMVYLPRALPALITGCITAAGGAWNGLVVAERLVLGDLVAETNLPGLGKLLSQLTYAGDLLGSVSVLIVMSSIVVLMNRFFWKKLYDMVASKLKIE</sequence>
<feature type="transmembrane region" description="Helical" evidence="5">
    <location>
        <begin position="12"/>
        <end position="36"/>
    </location>
</feature>
<keyword evidence="2 5" id="KW-0812">Transmembrane</keyword>
<comment type="subcellular location">
    <subcellularLocation>
        <location evidence="5">Cell membrane</location>
        <topology evidence="5">Multi-pass membrane protein</topology>
    </subcellularLocation>
    <subcellularLocation>
        <location evidence="1">Membrane</location>
        <topology evidence="1">Multi-pass membrane protein</topology>
    </subcellularLocation>
</comment>
<feature type="transmembrane region" description="Helical" evidence="5">
    <location>
        <begin position="185"/>
        <end position="208"/>
    </location>
</feature>